<organism evidence="2 3">
    <name type="scientific">Actinomadura yumaensis</name>
    <dbReference type="NCBI Taxonomy" id="111807"/>
    <lineage>
        <taxon>Bacteria</taxon>
        <taxon>Bacillati</taxon>
        <taxon>Actinomycetota</taxon>
        <taxon>Actinomycetes</taxon>
        <taxon>Streptosporangiales</taxon>
        <taxon>Thermomonosporaceae</taxon>
        <taxon>Actinomadura</taxon>
    </lineage>
</organism>
<gene>
    <name evidence="2" type="ORF">ACFQKB_02600</name>
</gene>
<feature type="region of interest" description="Disordered" evidence="1">
    <location>
        <begin position="1"/>
        <end position="35"/>
    </location>
</feature>
<sequence length="350" mass="38722">MTRSHENVRTSYGVRPMRTSTPPDGPPLTRRDLPALPARPVLDPALGIDEGALVRRGLAAGDWRAAKEALERATDPDARYWLLDLCAEQKGRPDWLDDWVAAEPDGALPLLVRGAHGVKWAWEARGPYQARYTGDDAMVVFQHRLVTAEDDLLRAASRDPNDPTPWACLLTSGRGLGVGVPELERRFTEVTVRHRWHVGAHGGMLMGTSRKWGGTHDLMFDFAREAASLAPAGSPIAGLLAAAHLEPYLFESKARMAAYLSHPEVRGELRWAAERSVLHPDAVPTLGTIHAHNHFAYCFAAGGDVQAAARHFAALGGRVAKQPWFMFTRFSSPARLYGRHRRAVRRRLPR</sequence>
<evidence type="ECO:0000313" key="2">
    <source>
        <dbReference type="EMBL" id="MFC6878649.1"/>
    </source>
</evidence>
<dbReference type="RefSeq" id="WP_160819790.1">
    <property type="nucleotide sequence ID" value="NZ_JBHSXE010000001.1"/>
</dbReference>
<dbReference type="EMBL" id="JBHSXS010000001">
    <property type="protein sequence ID" value="MFC6878649.1"/>
    <property type="molecule type" value="Genomic_DNA"/>
</dbReference>
<accession>A0ABW2CCF4</accession>
<protein>
    <submittedName>
        <fullName evidence="2">Uncharacterized protein</fullName>
    </submittedName>
</protein>
<proteinExistence type="predicted"/>
<keyword evidence="3" id="KW-1185">Reference proteome</keyword>
<comment type="caution">
    <text evidence="2">The sequence shown here is derived from an EMBL/GenBank/DDBJ whole genome shotgun (WGS) entry which is preliminary data.</text>
</comment>
<reference evidence="3" key="1">
    <citation type="journal article" date="2019" name="Int. J. Syst. Evol. Microbiol.">
        <title>The Global Catalogue of Microorganisms (GCM) 10K type strain sequencing project: providing services to taxonomists for standard genome sequencing and annotation.</title>
        <authorList>
            <consortium name="The Broad Institute Genomics Platform"/>
            <consortium name="The Broad Institute Genome Sequencing Center for Infectious Disease"/>
            <person name="Wu L."/>
            <person name="Ma J."/>
        </authorList>
    </citation>
    <scope>NUCLEOTIDE SEQUENCE [LARGE SCALE GENOMIC DNA]</scope>
    <source>
        <strain evidence="3">JCM 3369</strain>
    </source>
</reference>
<evidence type="ECO:0000256" key="1">
    <source>
        <dbReference type="SAM" id="MobiDB-lite"/>
    </source>
</evidence>
<name>A0ABW2CCF4_9ACTN</name>
<dbReference type="Proteomes" id="UP001596380">
    <property type="component" value="Unassembled WGS sequence"/>
</dbReference>
<evidence type="ECO:0000313" key="3">
    <source>
        <dbReference type="Proteomes" id="UP001596380"/>
    </source>
</evidence>